<reference evidence="15 16" key="1">
    <citation type="submission" date="2024-04" db="EMBL/GenBank/DDBJ databases">
        <authorList>
            <person name="Rising A."/>
            <person name="Reimegard J."/>
            <person name="Sonavane S."/>
            <person name="Akerstrom W."/>
            <person name="Nylinder S."/>
            <person name="Hedman E."/>
            <person name="Kallberg Y."/>
        </authorList>
    </citation>
    <scope>NUCLEOTIDE SEQUENCE [LARGE SCALE GENOMIC DNA]</scope>
</reference>
<evidence type="ECO:0000256" key="14">
    <source>
        <dbReference type="SAM" id="Phobius"/>
    </source>
</evidence>
<comment type="subcellular location">
    <subcellularLocation>
        <location evidence="1">Membrane</location>
        <topology evidence="1">Multi-pass membrane protein</topology>
    </subcellularLocation>
</comment>
<evidence type="ECO:0000256" key="12">
    <source>
        <dbReference type="RuleBase" id="RU000679"/>
    </source>
</evidence>
<evidence type="ECO:0000256" key="2">
    <source>
        <dbReference type="ARBA" id="ARBA00007193"/>
    </source>
</evidence>
<dbReference type="PANTHER" id="PTHR11690">
    <property type="entry name" value="AMILORIDE-SENSITIVE SODIUM CHANNEL-RELATED"/>
    <property type="match status" value="1"/>
</dbReference>
<evidence type="ECO:0000256" key="1">
    <source>
        <dbReference type="ARBA" id="ARBA00004141"/>
    </source>
</evidence>
<evidence type="ECO:0000256" key="10">
    <source>
        <dbReference type="ARBA" id="ARBA00023201"/>
    </source>
</evidence>
<dbReference type="EMBL" id="CAXIEN010000444">
    <property type="protein sequence ID" value="CAL1297850.1"/>
    <property type="molecule type" value="Genomic_DNA"/>
</dbReference>
<keyword evidence="6 14" id="KW-1133">Transmembrane helix</keyword>
<dbReference type="GO" id="GO:0015280">
    <property type="term" value="F:ligand-gated sodium channel activity"/>
    <property type="evidence" value="ECO:0007669"/>
    <property type="project" value="TreeGrafter"/>
</dbReference>
<dbReference type="Pfam" id="PF00858">
    <property type="entry name" value="ASC"/>
    <property type="match status" value="1"/>
</dbReference>
<comment type="caution">
    <text evidence="15">The sequence shown here is derived from an EMBL/GenBank/DDBJ whole genome shotgun (WGS) entry which is preliminary data.</text>
</comment>
<evidence type="ECO:0000256" key="8">
    <source>
        <dbReference type="ARBA" id="ARBA00023065"/>
    </source>
</evidence>
<dbReference type="Proteomes" id="UP001497382">
    <property type="component" value="Unassembled WGS sequence"/>
</dbReference>
<dbReference type="GO" id="GO:0005886">
    <property type="term" value="C:plasma membrane"/>
    <property type="evidence" value="ECO:0007669"/>
    <property type="project" value="TreeGrafter"/>
</dbReference>
<dbReference type="AlphaFoldDB" id="A0AAV2BNJ0"/>
<keyword evidence="3 12" id="KW-0813">Transport</keyword>
<dbReference type="InterPro" id="IPR001873">
    <property type="entry name" value="ENaC"/>
</dbReference>
<keyword evidence="13" id="KW-0175">Coiled coil</keyword>
<evidence type="ECO:0000256" key="7">
    <source>
        <dbReference type="ARBA" id="ARBA00023053"/>
    </source>
</evidence>
<evidence type="ECO:0000256" key="6">
    <source>
        <dbReference type="ARBA" id="ARBA00022989"/>
    </source>
</evidence>
<gene>
    <name evidence="15" type="ORF">LARSCL_LOCUS20554</name>
</gene>
<evidence type="ECO:0000313" key="15">
    <source>
        <dbReference type="EMBL" id="CAL1297850.1"/>
    </source>
</evidence>
<keyword evidence="11 12" id="KW-0407">Ion channel</keyword>
<keyword evidence="7" id="KW-0915">Sodium</keyword>
<name>A0AAV2BNJ0_9ARAC</name>
<keyword evidence="9 14" id="KW-0472">Membrane</keyword>
<evidence type="ECO:0000256" key="9">
    <source>
        <dbReference type="ARBA" id="ARBA00023136"/>
    </source>
</evidence>
<dbReference type="Gene3D" id="1.10.287.770">
    <property type="entry name" value="YojJ-like"/>
    <property type="match status" value="1"/>
</dbReference>
<evidence type="ECO:0000256" key="13">
    <source>
        <dbReference type="SAM" id="Coils"/>
    </source>
</evidence>
<keyword evidence="8 12" id="KW-0406">Ion transport</keyword>
<protein>
    <submittedName>
        <fullName evidence="15">Uncharacterized protein</fullName>
    </submittedName>
</protein>
<evidence type="ECO:0000256" key="4">
    <source>
        <dbReference type="ARBA" id="ARBA00022461"/>
    </source>
</evidence>
<feature type="coiled-coil region" evidence="13">
    <location>
        <begin position="460"/>
        <end position="487"/>
    </location>
</feature>
<evidence type="ECO:0000256" key="11">
    <source>
        <dbReference type="ARBA" id="ARBA00023303"/>
    </source>
</evidence>
<feature type="transmembrane region" description="Helical" evidence="14">
    <location>
        <begin position="433"/>
        <end position="453"/>
    </location>
</feature>
<evidence type="ECO:0000256" key="5">
    <source>
        <dbReference type="ARBA" id="ARBA00022692"/>
    </source>
</evidence>
<sequence>MSNTVSDEFFTRTESAAIKLSPSSPLSFKDTTLTIEDSSDHPKKNFCFLAISTIWGITKCTIFMACATFFTYQASAFYKHYYTYPLTTNIAVTKPKYYKMPAVTFCNRNLIKRTYFCGHYPDLCSQPNNVKEFCEKHPYMCEGDVSKLVIPMFGYYTNTSKDTIKKIKKILQQLVFTTTDHGFDYSPYRGFGIFWEETYVMDTAMLPYTRCYSYNLRVFSKENQTTNSLVMKTKTGSVSETIRQKKEETLYPWSESQVFLSVHSPFRPENAIEYGRVLKTGFSYGIIVRLEEEHLLPAPYSTNCTDYEALWFQNNKTGARSFDMCLELCSWNFSKETYGCEYRLTMFHKWENICQEVDPYVWGDFSVFVDCLNNCKPDCMKLKYIYTITETPIEPSDENNFEVDRNAIRFDLYVRDHDVTVISHIPLYGEWELFSYVGGLVGCWLGISVWALVGIIEKSLRKATLCMMNLRKKKRQTEKELSVSKEHSF</sequence>
<keyword evidence="4 12" id="KW-0894">Sodium channel</keyword>
<keyword evidence="10 12" id="KW-0739">Sodium transport</keyword>
<comment type="similarity">
    <text evidence="2 12">Belongs to the amiloride-sensitive sodium channel (TC 1.A.6) family.</text>
</comment>
<accession>A0AAV2BNJ0</accession>
<proteinExistence type="inferred from homology"/>
<keyword evidence="5 12" id="KW-0812">Transmembrane</keyword>
<evidence type="ECO:0000256" key="3">
    <source>
        <dbReference type="ARBA" id="ARBA00022448"/>
    </source>
</evidence>
<evidence type="ECO:0000313" key="16">
    <source>
        <dbReference type="Proteomes" id="UP001497382"/>
    </source>
</evidence>
<organism evidence="15 16">
    <name type="scientific">Larinioides sclopetarius</name>
    <dbReference type="NCBI Taxonomy" id="280406"/>
    <lineage>
        <taxon>Eukaryota</taxon>
        <taxon>Metazoa</taxon>
        <taxon>Ecdysozoa</taxon>
        <taxon>Arthropoda</taxon>
        <taxon>Chelicerata</taxon>
        <taxon>Arachnida</taxon>
        <taxon>Araneae</taxon>
        <taxon>Araneomorphae</taxon>
        <taxon>Entelegynae</taxon>
        <taxon>Araneoidea</taxon>
        <taxon>Araneidae</taxon>
        <taxon>Larinioides</taxon>
    </lineage>
</organism>
<keyword evidence="16" id="KW-1185">Reference proteome</keyword>